<keyword evidence="2" id="KW-1185">Reference proteome</keyword>
<evidence type="ECO:0000313" key="2">
    <source>
        <dbReference type="Proteomes" id="UP000305238"/>
    </source>
</evidence>
<comment type="caution">
    <text evidence="1">The sequence shown here is derived from an EMBL/GenBank/DDBJ whole genome shotgun (WGS) entry which is preliminary data.</text>
</comment>
<evidence type="ECO:0000313" key="1">
    <source>
        <dbReference type="EMBL" id="TMR33928.1"/>
    </source>
</evidence>
<name>A0A5S4GLU3_9ACTN</name>
<dbReference type="EMBL" id="VCKZ01000218">
    <property type="protein sequence ID" value="TMR33928.1"/>
    <property type="molecule type" value="Genomic_DNA"/>
</dbReference>
<organism evidence="1 2">
    <name type="scientific">Actinomadura geliboluensis</name>
    <dbReference type="NCBI Taxonomy" id="882440"/>
    <lineage>
        <taxon>Bacteria</taxon>
        <taxon>Bacillati</taxon>
        <taxon>Actinomycetota</taxon>
        <taxon>Actinomycetes</taxon>
        <taxon>Streptosporangiales</taxon>
        <taxon>Thermomonosporaceae</taxon>
        <taxon>Actinomadura</taxon>
    </lineage>
</organism>
<dbReference type="AlphaFoldDB" id="A0A5S4GLU3"/>
<dbReference type="OrthoDB" id="3475100at2"/>
<sequence length="68" mass="7258">MPLLWIYAGGPDDHVGLGVIVLAVPGGAWGYHDAERGRRGYLAPCGDAKAAAGQVEDLLKHRMFPGTW</sequence>
<dbReference type="Proteomes" id="UP000305238">
    <property type="component" value="Unassembled WGS sequence"/>
</dbReference>
<dbReference type="RefSeq" id="WP_138639162.1">
    <property type="nucleotide sequence ID" value="NZ_JASWDG010000064.1"/>
</dbReference>
<reference evidence="1 2" key="1">
    <citation type="submission" date="2019-05" db="EMBL/GenBank/DDBJ databases">
        <title>Draft genome sequence of Actinomadura geliboluensis A8036.</title>
        <authorList>
            <person name="Saricaoglu S."/>
            <person name="Isik K."/>
        </authorList>
    </citation>
    <scope>NUCLEOTIDE SEQUENCE [LARGE SCALE GENOMIC DNA]</scope>
    <source>
        <strain evidence="1 2">A8036</strain>
    </source>
</reference>
<protein>
    <submittedName>
        <fullName evidence="1">Uncharacterized protein</fullName>
    </submittedName>
</protein>
<proteinExistence type="predicted"/>
<gene>
    <name evidence="1" type="ORF">ETD96_26275</name>
</gene>
<accession>A0A5S4GLU3</accession>